<dbReference type="EMBL" id="BMAO01025787">
    <property type="protein sequence ID" value="GFR04883.1"/>
    <property type="molecule type" value="Genomic_DNA"/>
</dbReference>
<feature type="domain" description="DUF4817" evidence="1">
    <location>
        <begin position="15"/>
        <end position="66"/>
    </location>
</feature>
<gene>
    <name evidence="2" type="primary">AVEN_221491_1</name>
    <name evidence="2" type="ORF">TNCT_521891</name>
</gene>
<name>A0A8X6J0N7_TRICU</name>
<sequence>MTNSPLEALLNKMSSMQENAYCVFEYSKTSLVTVVQRHFRTNFREEPPHRHNISRWVKQFQDTGCLCKNKNPRRKETKPEVIERISDSFLRGVPQNQRDVQVQNWLSLTQRRDVFYGSVSNSSRTYIRWPRL</sequence>
<evidence type="ECO:0000259" key="1">
    <source>
        <dbReference type="Pfam" id="PF16087"/>
    </source>
</evidence>
<comment type="caution">
    <text evidence="2">The sequence shown here is derived from an EMBL/GenBank/DDBJ whole genome shotgun (WGS) entry which is preliminary data.</text>
</comment>
<keyword evidence="3" id="KW-1185">Reference proteome</keyword>
<evidence type="ECO:0000313" key="2">
    <source>
        <dbReference type="EMBL" id="GFR04883.1"/>
    </source>
</evidence>
<dbReference type="OrthoDB" id="6611281at2759"/>
<dbReference type="InterPro" id="IPR032135">
    <property type="entry name" value="DUF4817"/>
</dbReference>
<reference evidence="2" key="1">
    <citation type="submission" date="2020-07" db="EMBL/GenBank/DDBJ databases">
        <title>Multicomponent nature underlies the extraordinary mechanical properties of spider dragline silk.</title>
        <authorList>
            <person name="Kono N."/>
            <person name="Nakamura H."/>
            <person name="Mori M."/>
            <person name="Yoshida Y."/>
            <person name="Ohtoshi R."/>
            <person name="Malay A.D."/>
            <person name="Moran D.A.P."/>
            <person name="Tomita M."/>
            <person name="Numata K."/>
            <person name="Arakawa K."/>
        </authorList>
    </citation>
    <scope>NUCLEOTIDE SEQUENCE</scope>
</reference>
<protein>
    <submittedName>
        <fullName evidence="2">DUF4817 domain-containing protein</fullName>
    </submittedName>
</protein>
<accession>A0A8X6J0N7</accession>
<proteinExistence type="predicted"/>
<dbReference type="Proteomes" id="UP000887116">
    <property type="component" value="Unassembled WGS sequence"/>
</dbReference>
<dbReference type="Pfam" id="PF16087">
    <property type="entry name" value="DUF4817"/>
    <property type="match status" value="1"/>
</dbReference>
<evidence type="ECO:0000313" key="3">
    <source>
        <dbReference type="Proteomes" id="UP000887116"/>
    </source>
</evidence>
<dbReference type="AlphaFoldDB" id="A0A8X6J0N7"/>
<organism evidence="2 3">
    <name type="scientific">Trichonephila clavata</name>
    <name type="common">Joro spider</name>
    <name type="synonym">Nephila clavata</name>
    <dbReference type="NCBI Taxonomy" id="2740835"/>
    <lineage>
        <taxon>Eukaryota</taxon>
        <taxon>Metazoa</taxon>
        <taxon>Ecdysozoa</taxon>
        <taxon>Arthropoda</taxon>
        <taxon>Chelicerata</taxon>
        <taxon>Arachnida</taxon>
        <taxon>Araneae</taxon>
        <taxon>Araneomorphae</taxon>
        <taxon>Entelegynae</taxon>
        <taxon>Araneoidea</taxon>
        <taxon>Nephilidae</taxon>
        <taxon>Trichonephila</taxon>
    </lineage>
</organism>